<dbReference type="SUPFAM" id="SSF52172">
    <property type="entry name" value="CheY-like"/>
    <property type="match status" value="1"/>
</dbReference>
<dbReference type="AlphaFoldDB" id="A0A916QWH3"/>
<dbReference type="GO" id="GO:0006355">
    <property type="term" value="P:regulation of DNA-templated transcription"/>
    <property type="evidence" value="ECO:0007669"/>
    <property type="project" value="InterPro"/>
</dbReference>
<evidence type="ECO:0000256" key="6">
    <source>
        <dbReference type="ARBA" id="ARBA00023163"/>
    </source>
</evidence>
<evidence type="ECO:0000256" key="2">
    <source>
        <dbReference type="ARBA" id="ARBA00022741"/>
    </source>
</evidence>
<dbReference type="Pfam" id="PF00158">
    <property type="entry name" value="Sigma54_activat"/>
    <property type="match status" value="1"/>
</dbReference>
<dbReference type="InterPro" id="IPR002078">
    <property type="entry name" value="Sigma_54_int"/>
</dbReference>
<evidence type="ECO:0000259" key="8">
    <source>
        <dbReference type="PROSITE" id="PS50045"/>
    </source>
</evidence>
<dbReference type="SUPFAM" id="SSF46689">
    <property type="entry name" value="Homeodomain-like"/>
    <property type="match status" value="1"/>
</dbReference>
<dbReference type="InterPro" id="IPR027417">
    <property type="entry name" value="P-loop_NTPase"/>
</dbReference>
<evidence type="ECO:0000313" key="11">
    <source>
        <dbReference type="Proteomes" id="UP000628017"/>
    </source>
</evidence>
<organism evidence="10 11">
    <name type="scientific">Neptunicoccus cionae</name>
    <dbReference type="NCBI Taxonomy" id="2035344"/>
    <lineage>
        <taxon>Bacteria</taxon>
        <taxon>Pseudomonadati</taxon>
        <taxon>Pseudomonadota</taxon>
        <taxon>Alphaproteobacteria</taxon>
        <taxon>Rhodobacterales</taxon>
        <taxon>Paracoccaceae</taxon>
        <taxon>Neptunicoccus</taxon>
    </lineage>
</organism>
<dbReference type="GO" id="GO:0000160">
    <property type="term" value="P:phosphorelay signal transduction system"/>
    <property type="evidence" value="ECO:0007669"/>
    <property type="project" value="UniProtKB-KW"/>
</dbReference>
<dbReference type="InterPro" id="IPR002197">
    <property type="entry name" value="HTH_Fis"/>
</dbReference>
<evidence type="ECO:0000256" key="5">
    <source>
        <dbReference type="ARBA" id="ARBA00023015"/>
    </source>
</evidence>
<feature type="domain" description="Sigma-54 factor interaction" evidence="8">
    <location>
        <begin position="144"/>
        <end position="328"/>
    </location>
</feature>
<name>A0A916QWH3_9RHOB</name>
<dbReference type="Pfam" id="PF00072">
    <property type="entry name" value="Response_reg"/>
    <property type="match status" value="1"/>
</dbReference>
<dbReference type="EMBL" id="BMKA01000002">
    <property type="protein sequence ID" value="GGA16760.1"/>
    <property type="molecule type" value="Genomic_DNA"/>
</dbReference>
<dbReference type="Gene3D" id="1.10.8.60">
    <property type="match status" value="1"/>
</dbReference>
<reference evidence="10" key="1">
    <citation type="journal article" date="2014" name="Int. J. Syst. Evol. Microbiol.">
        <title>Complete genome sequence of Corynebacterium casei LMG S-19264T (=DSM 44701T), isolated from a smear-ripened cheese.</title>
        <authorList>
            <consortium name="US DOE Joint Genome Institute (JGI-PGF)"/>
            <person name="Walter F."/>
            <person name="Albersmeier A."/>
            <person name="Kalinowski J."/>
            <person name="Ruckert C."/>
        </authorList>
    </citation>
    <scope>NUCLEOTIDE SEQUENCE</scope>
    <source>
        <strain evidence="10">CGMCC 1.15880</strain>
    </source>
</reference>
<dbReference type="InterPro" id="IPR011006">
    <property type="entry name" value="CheY-like_superfamily"/>
</dbReference>
<dbReference type="GO" id="GO:0005524">
    <property type="term" value="F:ATP binding"/>
    <property type="evidence" value="ECO:0007669"/>
    <property type="project" value="UniProtKB-KW"/>
</dbReference>
<feature type="modified residue" description="4-aspartylphosphate" evidence="7">
    <location>
        <position position="53"/>
    </location>
</feature>
<dbReference type="InterPro" id="IPR009057">
    <property type="entry name" value="Homeodomain-like_sf"/>
</dbReference>
<dbReference type="PROSITE" id="PS50110">
    <property type="entry name" value="RESPONSE_REGULATORY"/>
    <property type="match status" value="1"/>
</dbReference>
<evidence type="ECO:0000256" key="1">
    <source>
        <dbReference type="ARBA" id="ARBA00022553"/>
    </source>
</evidence>
<evidence type="ECO:0000259" key="9">
    <source>
        <dbReference type="PROSITE" id="PS50110"/>
    </source>
</evidence>
<dbReference type="Gene3D" id="1.10.10.60">
    <property type="entry name" value="Homeodomain-like"/>
    <property type="match status" value="1"/>
</dbReference>
<dbReference type="PANTHER" id="PTHR32071">
    <property type="entry name" value="TRANSCRIPTIONAL REGULATORY PROTEIN"/>
    <property type="match status" value="1"/>
</dbReference>
<dbReference type="GO" id="GO:0043565">
    <property type="term" value="F:sequence-specific DNA binding"/>
    <property type="evidence" value="ECO:0007669"/>
    <property type="project" value="InterPro"/>
</dbReference>
<dbReference type="PRINTS" id="PR01590">
    <property type="entry name" value="HTHFIS"/>
</dbReference>
<keyword evidence="5" id="KW-0805">Transcription regulation</keyword>
<evidence type="ECO:0000313" key="10">
    <source>
        <dbReference type="EMBL" id="GGA16760.1"/>
    </source>
</evidence>
<dbReference type="Gene3D" id="3.40.50.2300">
    <property type="match status" value="1"/>
</dbReference>
<dbReference type="PANTHER" id="PTHR32071:SF57">
    <property type="entry name" value="C4-DICARBOXYLATE TRANSPORT TRANSCRIPTIONAL REGULATORY PROTEIN DCTD"/>
    <property type="match status" value="1"/>
</dbReference>
<keyword evidence="2" id="KW-0547">Nucleotide-binding</keyword>
<dbReference type="SMART" id="SM00448">
    <property type="entry name" value="REC"/>
    <property type="match status" value="1"/>
</dbReference>
<reference evidence="10" key="2">
    <citation type="submission" date="2020-09" db="EMBL/GenBank/DDBJ databases">
        <authorList>
            <person name="Sun Q."/>
            <person name="Zhou Y."/>
        </authorList>
    </citation>
    <scope>NUCLEOTIDE SEQUENCE</scope>
    <source>
        <strain evidence="10">CGMCC 1.15880</strain>
    </source>
</reference>
<dbReference type="FunFam" id="3.40.50.2300:FF:000018">
    <property type="entry name" value="DNA-binding transcriptional regulator NtrC"/>
    <property type="match status" value="1"/>
</dbReference>
<dbReference type="InterPro" id="IPR001789">
    <property type="entry name" value="Sig_transdc_resp-reg_receiver"/>
</dbReference>
<keyword evidence="11" id="KW-1185">Reference proteome</keyword>
<dbReference type="Pfam" id="PF02954">
    <property type="entry name" value="HTH_8"/>
    <property type="match status" value="1"/>
</dbReference>
<proteinExistence type="predicted"/>
<keyword evidence="6" id="KW-0804">Transcription</keyword>
<accession>A0A916QWH3</accession>
<feature type="domain" description="Response regulatory" evidence="9">
    <location>
        <begin position="4"/>
        <end position="118"/>
    </location>
</feature>
<comment type="caution">
    <text evidence="10">The sequence shown here is derived from an EMBL/GenBank/DDBJ whole genome shotgun (WGS) entry which is preliminary data.</text>
</comment>
<keyword evidence="4" id="KW-0902">Two-component regulatory system</keyword>
<dbReference type="RefSeq" id="WP_188673262.1">
    <property type="nucleotide sequence ID" value="NZ_BMKA01000002.1"/>
</dbReference>
<protein>
    <submittedName>
        <fullName evidence="10">Fis family transcriptional regulator</fullName>
    </submittedName>
</protein>
<dbReference type="Gene3D" id="3.40.50.300">
    <property type="entry name" value="P-loop containing nucleotide triphosphate hydrolases"/>
    <property type="match status" value="1"/>
</dbReference>
<evidence type="ECO:0000256" key="3">
    <source>
        <dbReference type="ARBA" id="ARBA00022840"/>
    </source>
</evidence>
<keyword evidence="1 7" id="KW-0597">Phosphoprotein</keyword>
<gene>
    <name evidence="10" type="primary">dctD</name>
    <name evidence="10" type="ORF">GCM10011498_16630</name>
</gene>
<keyword evidence="3" id="KW-0067">ATP-binding</keyword>
<dbReference type="Proteomes" id="UP000628017">
    <property type="component" value="Unassembled WGS sequence"/>
</dbReference>
<dbReference type="PROSITE" id="PS50045">
    <property type="entry name" value="SIGMA54_INTERACT_4"/>
    <property type="match status" value="1"/>
</dbReference>
<dbReference type="SUPFAM" id="SSF52540">
    <property type="entry name" value="P-loop containing nucleoside triphosphate hydrolases"/>
    <property type="match status" value="1"/>
</dbReference>
<evidence type="ECO:0000256" key="7">
    <source>
        <dbReference type="PROSITE-ProRule" id="PRU00169"/>
    </source>
</evidence>
<evidence type="ECO:0000256" key="4">
    <source>
        <dbReference type="ARBA" id="ARBA00023012"/>
    </source>
</evidence>
<sequence>MKRQVLLIEDDDALRASLAQTLDLEGIDVISTAHFVQARRTLRANFAGVVLTDIRMPDKDGFEILALAQSIDADLPVVMLTGEGDVPMAIRAMKEGAYDFLEKPCETSHLVGVLNRALAHRELVLHTRRMEQKMRRSDPASVHFPGDSPASRDFREALRRAADSGRHILLIGPEGAGKKLAAHTIFAMSEGRDSFVLVRTPEIDPEGFVIEQGAVDLSVKRVHLASGSQLDCVISQVEQRPELRFIGSAEYAVPEVADRLNCITVAVPDLAARRNDLGVIFEVLLRHAVRYANAEMPDIPAATLAEIKAREWPGNLAELRDYANRFMDDPQDGALASRTLAAQMEAHERLVLETTLRNFQGKAAVAAEYLGLPRKTLYDRLARHGLRPRDYQGGAENRPNSSL</sequence>